<dbReference type="InterPro" id="IPR039426">
    <property type="entry name" value="TonB-dep_rcpt-like"/>
</dbReference>
<dbReference type="InterPro" id="IPR012910">
    <property type="entry name" value="Plug_dom"/>
</dbReference>
<keyword evidence="3 9" id="KW-0813">Transport</keyword>
<accession>A0A5C4R6R6</accession>
<keyword evidence="15" id="KW-1185">Reference proteome</keyword>
<evidence type="ECO:0000256" key="7">
    <source>
        <dbReference type="ARBA" id="ARBA00023136"/>
    </source>
</evidence>
<dbReference type="Proteomes" id="UP000304880">
    <property type="component" value="Unassembled WGS sequence"/>
</dbReference>
<evidence type="ECO:0000256" key="9">
    <source>
        <dbReference type="PROSITE-ProRule" id="PRU01360"/>
    </source>
</evidence>
<dbReference type="AlphaFoldDB" id="A0A5C4R6R6"/>
<comment type="caution">
    <text evidence="14">The sequence shown here is derived from an EMBL/GenBank/DDBJ whole genome shotgun (WGS) entry which is preliminary data.</text>
</comment>
<evidence type="ECO:0000256" key="4">
    <source>
        <dbReference type="ARBA" id="ARBA00022452"/>
    </source>
</evidence>
<evidence type="ECO:0000259" key="13">
    <source>
        <dbReference type="Pfam" id="PF07715"/>
    </source>
</evidence>
<feature type="domain" description="TonB-dependent receptor plug" evidence="13">
    <location>
        <begin position="49"/>
        <end position="141"/>
    </location>
</feature>
<dbReference type="Pfam" id="PF00593">
    <property type="entry name" value="TonB_dep_Rec_b-barrel"/>
    <property type="match status" value="1"/>
</dbReference>
<protein>
    <submittedName>
        <fullName evidence="14">TonB-dependent receptor</fullName>
    </submittedName>
</protein>
<evidence type="ECO:0000256" key="5">
    <source>
        <dbReference type="ARBA" id="ARBA00022692"/>
    </source>
</evidence>
<dbReference type="GO" id="GO:0044718">
    <property type="term" value="P:siderophore transmembrane transport"/>
    <property type="evidence" value="ECO:0007669"/>
    <property type="project" value="TreeGrafter"/>
</dbReference>
<evidence type="ECO:0000256" key="2">
    <source>
        <dbReference type="ARBA" id="ARBA00009810"/>
    </source>
</evidence>
<evidence type="ECO:0000256" key="8">
    <source>
        <dbReference type="ARBA" id="ARBA00023237"/>
    </source>
</evidence>
<dbReference type="Pfam" id="PF07715">
    <property type="entry name" value="Plug"/>
    <property type="match status" value="1"/>
</dbReference>
<evidence type="ECO:0000313" key="14">
    <source>
        <dbReference type="EMBL" id="TNH39680.1"/>
    </source>
</evidence>
<evidence type="ECO:0000256" key="10">
    <source>
        <dbReference type="RuleBase" id="RU003357"/>
    </source>
</evidence>
<dbReference type="SUPFAM" id="SSF56935">
    <property type="entry name" value="Porins"/>
    <property type="match status" value="1"/>
</dbReference>
<feature type="domain" description="TonB-dependent receptor-like beta-barrel" evidence="12">
    <location>
        <begin position="345"/>
        <end position="612"/>
    </location>
</feature>
<dbReference type="InterPro" id="IPR036942">
    <property type="entry name" value="Beta-barrel_TonB_sf"/>
</dbReference>
<dbReference type="Gene3D" id="2.40.170.20">
    <property type="entry name" value="TonB-dependent receptor, beta-barrel domain"/>
    <property type="match status" value="1"/>
</dbReference>
<feature type="chain" id="PRO_5023124756" evidence="11">
    <location>
        <begin position="27"/>
        <end position="648"/>
    </location>
</feature>
<proteinExistence type="inferred from homology"/>
<keyword evidence="5 9" id="KW-0812">Transmembrane</keyword>
<feature type="signal peptide" evidence="11">
    <location>
        <begin position="1"/>
        <end position="26"/>
    </location>
</feature>
<keyword evidence="8 9" id="KW-0998">Cell outer membrane</keyword>
<dbReference type="PANTHER" id="PTHR30069">
    <property type="entry name" value="TONB-DEPENDENT OUTER MEMBRANE RECEPTOR"/>
    <property type="match status" value="1"/>
</dbReference>
<keyword evidence="14" id="KW-0675">Receptor</keyword>
<dbReference type="Gene3D" id="2.170.130.10">
    <property type="entry name" value="TonB-dependent receptor, plug domain"/>
    <property type="match status" value="1"/>
</dbReference>
<dbReference type="PANTHER" id="PTHR30069:SF41">
    <property type="entry name" value="HEME_HEMOPEXIN UTILIZATION PROTEIN C"/>
    <property type="match status" value="1"/>
</dbReference>
<keyword evidence="4 9" id="KW-1134">Transmembrane beta strand</keyword>
<dbReference type="PROSITE" id="PS52016">
    <property type="entry name" value="TONB_DEPENDENT_REC_3"/>
    <property type="match status" value="1"/>
</dbReference>
<gene>
    <name evidence="14" type="ORF">FHD67_08180</name>
</gene>
<evidence type="ECO:0000256" key="11">
    <source>
        <dbReference type="SAM" id="SignalP"/>
    </source>
</evidence>
<evidence type="ECO:0000256" key="1">
    <source>
        <dbReference type="ARBA" id="ARBA00004571"/>
    </source>
</evidence>
<keyword evidence="7 9" id="KW-0472">Membrane</keyword>
<dbReference type="GO" id="GO:0015344">
    <property type="term" value="F:siderophore uptake transmembrane transporter activity"/>
    <property type="evidence" value="ECO:0007669"/>
    <property type="project" value="TreeGrafter"/>
</dbReference>
<organism evidence="14 15">
    <name type="scientific">Paracoccus haeundaensis</name>
    <dbReference type="NCBI Taxonomy" id="225362"/>
    <lineage>
        <taxon>Bacteria</taxon>
        <taxon>Pseudomonadati</taxon>
        <taxon>Pseudomonadota</taxon>
        <taxon>Alphaproteobacteria</taxon>
        <taxon>Rhodobacterales</taxon>
        <taxon>Paracoccaceae</taxon>
        <taxon>Paracoccus</taxon>
    </lineage>
</organism>
<dbReference type="InterPro" id="IPR037066">
    <property type="entry name" value="Plug_dom_sf"/>
</dbReference>
<evidence type="ECO:0000313" key="15">
    <source>
        <dbReference type="Proteomes" id="UP000304880"/>
    </source>
</evidence>
<dbReference type="GO" id="GO:0009279">
    <property type="term" value="C:cell outer membrane"/>
    <property type="evidence" value="ECO:0007669"/>
    <property type="project" value="UniProtKB-SubCell"/>
</dbReference>
<sequence>MENPMTRHPLAALMLGTALAPLPALSQPILLDEITLTAEGEAPARIAPSAEQIEDARTGTIEDVFRAEPSVTVSSGIAIAERVFVNGIDEQQLSVSVDGAAQNNRMFHHTGTNMIDPGLLKAARVDPGVAPADAGFAALGGSIAYETKSAIDMLEDGRDRGGRVTIGYGDNGGTATGAVTLYGRQGPVDALIYAKRATGDAYQDGNGRTVARTGADLNSEALKLGAEFGDWRAELGAIRFRDDALRPYRANFTGTIGGRPVPETRRYALEQSTQTLTLRRTVAEGLLDPEIRIARSRNQLDTVDLPTPDAPVPDFNNGDADTVSVVLQNRMTVHGVELTAGLDNYRTRATYDGVFRGTAAAFREDRTTTGLFLQGRGTAGDIDYSAGLRHDFSRFTGAGGQRLDTDGTSANAAATWHATDALRLNAGWSTVFGGTQLASVYELDAPYVAPRAYDALEPTRARNVVMGVEWQPGATTLGAELFQTRIDGVRKGLVSRDLESRGFRLSARRDWQGGFAALRYSNTSVELDGQPASSFDLRELGTVPGGMLSLEARHAVMAGLTLGGVIQHAIEEDGQGVDVDGDWPGYTVVDVFAEYEPAAFRNVTLRAEVNNLFDRAYADRATYGADFSTVVQQLEPGRSIALTADLRF</sequence>
<reference evidence="14 15" key="1">
    <citation type="submission" date="2019-06" db="EMBL/GenBank/DDBJ databases">
        <authorList>
            <person name="Li J."/>
        </authorList>
    </citation>
    <scope>NUCLEOTIDE SEQUENCE [LARGE SCALE GENOMIC DNA]</scope>
    <source>
        <strain evidence="14 15">CGMCC 1.8012</strain>
    </source>
</reference>
<dbReference type="InterPro" id="IPR000531">
    <property type="entry name" value="Beta-barrel_TonB"/>
</dbReference>
<dbReference type="EMBL" id="VDDC01000013">
    <property type="protein sequence ID" value="TNH39680.1"/>
    <property type="molecule type" value="Genomic_DNA"/>
</dbReference>
<comment type="similarity">
    <text evidence="2 9 10">Belongs to the TonB-dependent receptor family.</text>
</comment>
<keyword evidence="11" id="KW-0732">Signal</keyword>
<evidence type="ECO:0000256" key="3">
    <source>
        <dbReference type="ARBA" id="ARBA00022448"/>
    </source>
</evidence>
<evidence type="ECO:0000259" key="12">
    <source>
        <dbReference type="Pfam" id="PF00593"/>
    </source>
</evidence>
<name>A0A5C4R6R6_9RHOB</name>
<keyword evidence="6 10" id="KW-0798">TonB box</keyword>
<comment type="subcellular location">
    <subcellularLocation>
        <location evidence="1 9">Cell outer membrane</location>
        <topology evidence="1 9">Multi-pass membrane protein</topology>
    </subcellularLocation>
</comment>
<evidence type="ECO:0000256" key="6">
    <source>
        <dbReference type="ARBA" id="ARBA00023077"/>
    </source>
</evidence>